<dbReference type="InterPro" id="IPR011711">
    <property type="entry name" value="GntR_C"/>
</dbReference>
<name>A0ABZ3FLJ1_9ACTN</name>
<dbReference type="Proteomes" id="UP001442841">
    <property type="component" value="Chromosome"/>
</dbReference>
<dbReference type="PANTHER" id="PTHR43537:SF45">
    <property type="entry name" value="GNTR FAMILY REGULATORY PROTEIN"/>
    <property type="match status" value="1"/>
</dbReference>
<keyword evidence="2" id="KW-0238">DNA-binding</keyword>
<feature type="domain" description="HTH gntR-type" evidence="4">
    <location>
        <begin position="14"/>
        <end position="81"/>
    </location>
</feature>
<dbReference type="InterPro" id="IPR036390">
    <property type="entry name" value="WH_DNA-bd_sf"/>
</dbReference>
<dbReference type="PROSITE" id="PS50949">
    <property type="entry name" value="HTH_GNTR"/>
    <property type="match status" value="1"/>
</dbReference>
<keyword evidence="1" id="KW-0805">Transcription regulation</keyword>
<dbReference type="Pfam" id="PF07729">
    <property type="entry name" value="FCD"/>
    <property type="match status" value="1"/>
</dbReference>
<dbReference type="PANTHER" id="PTHR43537">
    <property type="entry name" value="TRANSCRIPTIONAL REGULATOR, GNTR FAMILY"/>
    <property type="match status" value="1"/>
</dbReference>
<dbReference type="EMBL" id="CP154795">
    <property type="protein sequence ID" value="XAN05934.1"/>
    <property type="molecule type" value="Genomic_DNA"/>
</dbReference>
<evidence type="ECO:0000256" key="1">
    <source>
        <dbReference type="ARBA" id="ARBA00023015"/>
    </source>
</evidence>
<dbReference type="InterPro" id="IPR008920">
    <property type="entry name" value="TF_FadR/GntR_C"/>
</dbReference>
<dbReference type="RefSeq" id="WP_425307368.1">
    <property type="nucleotide sequence ID" value="NZ_CP154795.1"/>
</dbReference>
<dbReference type="InterPro" id="IPR000524">
    <property type="entry name" value="Tscrpt_reg_HTH_GntR"/>
</dbReference>
<keyword evidence="3" id="KW-0804">Transcription</keyword>
<gene>
    <name evidence="5" type="ORF">AADG42_00950</name>
</gene>
<proteinExistence type="predicted"/>
<dbReference type="CDD" id="cd07377">
    <property type="entry name" value="WHTH_GntR"/>
    <property type="match status" value="1"/>
</dbReference>
<dbReference type="Gene3D" id="1.10.10.10">
    <property type="entry name" value="Winged helix-like DNA-binding domain superfamily/Winged helix DNA-binding domain"/>
    <property type="match status" value="1"/>
</dbReference>
<dbReference type="SUPFAM" id="SSF46785">
    <property type="entry name" value="Winged helix' DNA-binding domain"/>
    <property type="match status" value="1"/>
</dbReference>
<dbReference type="Gene3D" id="1.20.120.530">
    <property type="entry name" value="GntR ligand-binding domain-like"/>
    <property type="match status" value="1"/>
</dbReference>
<dbReference type="SUPFAM" id="SSF48008">
    <property type="entry name" value="GntR ligand-binding domain-like"/>
    <property type="match status" value="1"/>
</dbReference>
<evidence type="ECO:0000256" key="3">
    <source>
        <dbReference type="ARBA" id="ARBA00023163"/>
    </source>
</evidence>
<dbReference type="Pfam" id="PF00392">
    <property type="entry name" value="GntR"/>
    <property type="match status" value="1"/>
</dbReference>
<organism evidence="5 6">
    <name type="scientific">Ammonicoccus fulvus</name>
    <dbReference type="NCBI Taxonomy" id="3138240"/>
    <lineage>
        <taxon>Bacteria</taxon>
        <taxon>Bacillati</taxon>
        <taxon>Actinomycetota</taxon>
        <taxon>Actinomycetes</taxon>
        <taxon>Propionibacteriales</taxon>
        <taxon>Propionibacteriaceae</taxon>
        <taxon>Ammonicoccus</taxon>
    </lineage>
</organism>
<dbReference type="SMART" id="SM00895">
    <property type="entry name" value="FCD"/>
    <property type="match status" value="1"/>
</dbReference>
<keyword evidence="6" id="KW-1185">Reference proteome</keyword>
<evidence type="ECO:0000313" key="5">
    <source>
        <dbReference type="EMBL" id="XAN05934.1"/>
    </source>
</evidence>
<protein>
    <submittedName>
        <fullName evidence="5">GntR family transcriptional regulator</fullName>
    </submittedName>
</protein>
<evidence type="ECO:0000259" key="4">
    <source>
        <dbReference type="PROSITE" id="PS50949"/>
    </source>
</evidence>
<evidence type="ECO:0000256" key="2">
    <source>
        <dbReference type="ARBA" id="ARBA00023125"/>
    </source>
</evidence>
<dbReference type="InterPro" id="IPR036388">
    <property type="entry name" value="WH-like_DNA-bd_sf"/>
</dbReference>
<accession>A0ABZ3FLJ1</accession>
<dbReference type="SMART" id="SM00345">
    <property type="entry name" value="HTH_GNTR"/>
    <property type="match status" value="1"/>
</dbReference>
<evidence type="ECO:0000313" key="6">
    <source>
        <dbReference type="Proteomes" id="UP001442841"/>
    </source>
</evidence>
<sequence>MRPSPGSRTAVVGGRLANQVYDDLKQKLLAGEYAAGAPLVVAGICADYGVSKQPVMEAMRALAADRLVEIQPQVGVRVRQFDEGEVRAFFWLFARCEGAMAHRAAELRSDDELHRLEVLCDRMRRLEAATAGDVNSPTYLKANREIHGLIHSMARSTLAADISYDLWDLSDFLIATHGDGFAGRLSERNHGHDEVLQAIRDQNPEAAEAAMIEHVLSSPLGGGAPEIAEPAVS</sequence>
<reference evidence="5 6" key="1">
    <citation type="submission" date="2024-04" db="EMBL/GenBank/DDBJ databases">
        <title>Isolation of an actinomycete strain from pig manure.</title>
        <authorList>
            <person name="Gong T."/>
            <person name="Yu Z."/>
            <person name="An M."/>
            <person name="Wei C."/>
            <person name="Yang W."/>
            <person name="Liu L."/>
        </authorList>
    </citation>
    <scope>NUCLEOTIDE SEQUENCE [LARGE SCALE GENOMIC DNA]</scope>
    <source>
        <strain evidence="5 6">ZF39</strain>
    </source>
</reference>